<dbReference type="GO" id="GO:0004673">
    <property type="term" value="F:protein histidine kinase activity"/>
    <property type="evidence" value="ECO:0007669"/>
    <property type="project" value="UniProtKB-EC"/>
</dbReference>
<dbReference type="InterPro" id="IPR036890">
    <property type="entry name" value="HATPase_C_sf"/>
</dbReference>
<dbReference type="Pfam" id="PF02518">
    <property type="entry name" value="HATPase_c"/>
    <property type="match status" value="1"/>
</dbReference>
<evidence type="ECO:0000256" key="2">
    <source>
        <dbReference type="ARBA" id="ARBA00012438"/>
    </source>
</evidence>
<reference evidence="10" key="1">
    <citation type="journal article" date="2019" name="Int. J. Syst. Evol. Microbiol.">
        <title>The Global Catalogue of Microorganisms (GCM) 10K type strain sequencing project: providing services to taxonomists for standard genome sequencing and annotation.</title>
        <authorList>
            <consortium name="The Broad Institute Genomics Platform"/>
            <consortium name="The Broad Institute Genome Sequencing Center for Infectious Disease"/>
            <person name="Wu L."/>
            <person name="Ma J."/>
        </authorList>
    </citation>
    <scope>NUCLEOTIDE SEQUENCE [LARGE SCALE GENOMIC DNA]</scope>
    <source>
        <strain evidence="10">CGMCC-1.15741</strain>
    </source>
</reference>
<dbReference type="SMART" id="SM00387">
    <property type="entry name" value="HATPase_c"/>
    <property type="match status" value="1"/>
</dbReference>
<evidence type="ECO:0000313" key="10">
    <source>
        <dbReference type="Proteomes" id="UP001596303"/>
    </source>
</evidence>
<dbReference type="InterPro" id="IPR005467">
    <property type="entry name" value="His_kinase_dom"/>
</dbReference>
<comment type="caution">
    <text evidence="9">The sequence shown here is derived from an EMBL/GenBank/DDBJ whole genome shotgun (WGS) entry which is preliminary data.</text>
</comment>
<evidence type="ECO:0000256" key="5">
    <source>
        <dbReference type="ARBA" id="ARBA00022741"/>
    </source>
</evidence>
<keyword evidence="7" id="KW-0067">ATP-binding</keyword>
<keyword evidence="5" id="KW-0547">Nucleotide-binding</keyword>
<keyword evidence="6 9" id="KW-0418">Kinase</keyword>
<dbReference type="PRINTS" id="PR00344">
    <property type="entry name" value="BCTRLSENSOR"/>
</dbReference>
<evidence type="ECO:0000256" key="7">
    <source>
        <dbReference type="ARBA" id="ARBA00022840"/>
    </source>
</evidence>
<evidence type="ECO:0000256" key="6">
    <source>
        <dbReference type="ARBA" id="ARBA00022777"/>
    </source>
</evidence>
<organism evidence="9 10">
    <name type="scientific">Ponticaulis profundi</name>
    <dbReference type="NCBI Taxonomy" id="2665222"/>
    <lineage>
        <taxon>Bacteria</taxon>
        <taxon>Pseudomonadati</taxon>
        <taxon>Pseudomonadota</taxon>
        <taxon>Alphaproteobacteria</taxon>
        <taxon>Hyphomonadales</taxon>
        <taxon>Hyphomonadaceae</taxon>
        <taxon>Ponticaulis</taxon>
    </lineage>
</organism>
<dbReference type="Gene3D" id="3.30.450.20">
    <property type="entry name" value="PAS domain"/>
    <property type="match status" value="1"/>
</dbReference>
<evidence type="ECO:0000313" key="9">
    <source>
        <dbReference type="EMBL" id="MFC6200050.1"/>
    </source>
</evidence>
<dbReference type="Gene3D" id="3.30.565.10">
    <property type="entry name" value="Histidine kinase-like ATPase, C-terminal domain"/>
    <property type="match status" value="1"/>
</dbReference>
<keyword evidence="4 9" id="KW-0808">Transferase</keyword>
<dbReference type="Proteomes" id="UP001596303">
    <property type="component" value="Unassembled WGS sequence"/>
</dbReference>
<dbReference type="PANTHER" id="PTHR41523:SF8">
    <property type="entry name" value="ETHYLENE RESPONSE SENSOR PROTEIN"/>
    <property type="match status" value="1"/>
</dbReference>
<dbReference type="SUPFAM" id="SSF55874">
    <property type="entry name" value="ATPase domain of HSP90 chaperone/DNA topoisomerase II/histidine kinase"/>
    <property type="match status" value="1"/>
</dbReference>
<dbReference type="PANTHER" id="PTHR41523">
    <property type="entry name" value="TWO-COMPONENT SYSTEM SENSOR PROTEIN"/>
    <property type="match status" value="1"/>
</dbReference>
<evidence type="ECO:0000256" key="1">
    <source>
        <dbReference type="ARBA" id="ARBA00000085"/>
    </source>
</evidence>
<accession>A0ABW1SEJ8</accession>
<dbReference type="Pfam" id="PF07568">
    <property type="entry name" value="HisKA_2"/>
    <property type="match status" value="1"/>
</dbReference>
<keyword evidence="3" id="KW-0597">Phosphoprotein</keyword>
<proteinExistence type="predicted"/>
<evidence type="ECO:0000256" key="3">
    <source>
        <dbReference type="ARBA" id="ARBA00022553"/>
    </source>
</evidence>
<evidence type="ECO:0000256" key="4">
    <source>
        <dbReference type="ARBA" id="ARBA00022679"/>
    </source>
</evidence>
<keyword evidence="10" id="KW-1185">Reference proteome</keyword>
<dbReference type="InterPro" id="IPR004358">
    <property type="entry name" value="Sig_transdc_His_kin-like_C"/>
</dbReference>
<dbReference type="InterPro" id="IPR011495">
    <property type="entry name" value="Sig_transdc_His_kin_sub2_dim/P"/>
</dbReference>
<name>A0ABW1SEJ8_9PROT</name>
<gene>
    <name evidence="9" type="ORF">ACFQDM_18405</name>
</gene>
<dbReference type="PROSITE" id="PS50109">
    <property type="entry name" value="HIS_KIN"/>
    <property type="match status" value="1"/>
</dbReference>
<feature type="domain" description="Histidine kinase" evidence="8">
    <location>
        <begin position="346"/>
        <end position="540"/>
    </location>
</feature>
<sequence>MAIALTPILFVAAIQAYVDGKQSLEIRRSDLLGIADRAIDEVEQELITSESMLKIFSEQIAAGRCSDVQSWLTPEMPSLINVAFFDENGVSQCTASGETGFTIYDQAWNEALKNGQVFLRTDSFMGKGAKESMFAIFYRMEYRGEYVGAAGFGMAAEDLADMLSGVEKSAQNQVDLALADDNLAVFGDELPVALQKEWVETAHAEDGGHLFIVSDEVGKSWDVVLNRVGPGDLYAVAVRQSPGLFDEVTLRPAVMIGLPLLSFSIALASAWFAVDELVLKWLLRLRRLAYTYGRGEYDARPDQDFQMAPEEISSLALAMDRMSERIGKRDHDLKAAVSERDAALKEIHHRVKNNLQIVTSFLNLQSRRVTDPESRAAINSTRLRIDALSVVHQTLYQHDDLDIVHLGTFFEHLLGHLSNALGLDELDVDLTYDIEDLPLRADDAIPLALFVLEAITNSTKYAFVEDGGEIHVLLKEQDQGLLLAIRDNGSGAESDTAKVSGTGLGSKLMSAFERQLNGKMEVSTAPGEGYEVRLFVPHRTS</sequence>
<evidence type="ECO:0000259" key="8">
    <source>
        <dbReference type="PROSITE" id="PS50109"/>
    </source>
</evidence>
<dbReference type="EMBL" id="JBHSSW010000066">
    <property type="protein sequence ID" value="MFC6200050.1"/>
    <property type="molecule type" value="Genomic_DNA"/>
</dbReference>
<dbReference type="InterPro" id="IPR003594">
    <property type="entry name" value="HATPase_dom"/>
</dbReference>
<protein>
    <recommendedName>
        <fullName evidence="2">histidine kinase</fullName>
        <ecNumber evidence="2">2.7.13.3</ecNumber>
    </recommendedName>
</protein>
<dbReference type="EC" id="2.7.13.3" evidence="2"/>
<comment type="catalytic activity">
    <reaction evidence="1">
        <text>ATP + protein L-histidine = ADP + protein N-phospho-L-histidine.</text>
        <dbReference type="EC" id="2.7.13.3"/>
    </reaction>
</comment>